<proteinExistence type="predicted"/>
<organism evidence="2 3">
    <name type="scientific">Herbihabitans rhizosphaerae</name>
    <dbReference type="NCBI Taxonomy" id="1872711"/>
    <lineage>
        <taxon>Bacteria</taxon>
        <taxon>Bacillati</taxon>
        <taxon>Actinomycetota</taxon>
        <taxon>Actinomycetes</taxon>
        <taxon>Pseudonocardiales</taxon>
        <taxon>Pseudonocardiaceae</taxon>
        <taxon>Herbihabitans</taxon>
    </lineage>
</organism>
<keyword evidence="3" id="KW-1185">Reference proteome</keyword>
<dbReference type="AlphaFoldDB" id="A0A4Q7KL65"/>
<protein>
    <submittedName>
        <fullName evidence="2">Uncharacterized protein</fullName>
    </submittedName>
</protein>
<gene>
    <name evidence="2" type="ORF">EV193_106211</name>
</gene>
<dbReference type="Proteomes" id="UP000294257">
    <property type="component" value="Unassembled WGS sequence"/>
</dbReference>
<evidence type="ECO:0000256" key="1">
    <source>
        <dbReference type="SAM" id="MobiDB-lite"/>
    </source>
</evidence>
<accession>A0A4Q7KL65</accession>
<comment type="caution">
    <text evidence="2">The sequence shown here is derived from an EMBL/GenBank/DDBJ whole genome shotgun (WGS) entry which is preliminary data.</text>
</comment>
<evidence type="ECO:0000313" key="2">
    <source>
        <dbReference type="EMBL" id="RZS36976.1"/>
    </source>
</evidence>
<evidence type="ECO:0000313" key="3">
    <source>
        <dbReference type="Proteomes" id="UP000294257"/>
    </source>
</evidence>
<feature type="region of interest" description="Disordered" evidence="1">
    <location>
        <begin position="11"/>
        <end position="41"/>
    </location>
</feature>
<dbReference type="EMBL" id="SGWQ01000006">
    <property type="protein sequence ID" value="RZS36976.1"/>
    <property type="molecule type" value="Genomic_DNA"/>
</dbReference>
<sequence length="329" mass="34953">MTQAREIAIQAGLTVTETEIHEPGEPPKQPPPPRTGAASGTTMREYKEDIAAQQGYQTAIADYHKKVRAYAEATLTVAQGRDIESKSQDVLFSYLGNVAEKWHINAADFGAGLTGAALAKQHEFKASRGAQFGKYAQEAIDYATDQGKIAANATLPANVRARAILGKSEALAKAHTAAHRVEAEMAGKWLTKLPESIQKNVLGSLAGLGDLESRRSGLYRVPGLDKAVPVLRNVQVAGLVATGFSIGYDLVRGKPLGTNLASNVGGFTAGAVVGFGVGGPLGAVAGFVMSTGTGWMIEQLMSNDVKAVVDLMHKPEVRDSLPWYMRPLW</sequence>
<reference evidence="2 3" key="1">
    <citation type="submission" date="2019-02" db="EMBL/GenBank/DDBJ databases">
        <title>Genomic Encyclopedia of Type Strains, Phase IV (KMG-IV): sequencing the most valuable type-strain genomes for metagenomic binning, comparative biology and taxonomic classification.</title>
        <authorList>
            <person name="Goeker M."/>
        </authorList>
    </citation>
    <scope>NUCLEOTIDE SEQUENCE [LARGE SCALE GENOMIC DNA]</scope>
    <source>
        <strain evidence="2 3">DSM 101727</strain>
    </source>
</reference>
<name>A0A4Q7KL65_9PSEU</name>